<dbReference type="PATRIC" id="fig|754436.4.peg.3508"/>
<evidence type="ECO:0000313" key="2">
    <source>
        <dbReference type="EMBL" id="KLU99693.1"/>
    </source>
</evidence>
<keyword evidence="1" id="KW-1133">Transmembrane helix</keyword>
<keyword evidence="1" id="KW-0472">Membrane</keyword>
<reference evidence="2 3" key="1">
    <citation type="submission" date="2015-05" db="EMBL/GenBank/DDBJ databases">
        <title>Photobacterium galathea sp. nov.</title>
        <authorList>
            <person name="Machado H."/>
            <person name="Gram L."/>
        </authorList>
    </citation>
    <scope>NUCLEOTIDE SEQUENCE [LARGE SCALE GENOMIC DNA]</scope>
    <source>
        <strain evidence="2 3">DSM 25995</strain>
    </source>
</reference>
<sequence>MDTDGRQGKSNGEKAMYRALRRMANSGVRSLGILGMSLLSAGVSISAVASVTGLAGDAVPAKALTPETMTPARHSVLALSNHHRLMAALQAVVAQQSSDTSPQYFYITPYSPQDMVAYVAWPQQKRLWIVPVSEHPDYAWHEVIHPQARPGLHLQGDVVATHAEIGARTDVVDRTWAAEKLFEAVVEGEKIMVPPPIHD</sequence>
<protein>
    <submittedName>
        <fullName evidence="2">Uncharacterized protein</fullName>
    </submittedName>
</protein>
<gene>
    <name evidence="2" type="ORF">ABT58_16555</name>
</gene>
<proteinExistence type="predicted"/>
<feature type="transmembrane region" description="Helical" evidence="1">
    <location>
        <begin position="31"/>
        <end position="55"/>
    </location>
</feature>
<dbReference type="AlphaFoldDB" id="A0A0J1GJP1"/>
<evidence type="ECO:0000256" key="1">
    <source>
        <dbReference type="SAM" id="Phobius"/>
    </source>
</evidence>
<comment type="caution">
    <text evidence="2">The sequence shown here is derived from an EMBL/GenBank/DDBJ whole genome shotgun (WGS) entry which is preliminary data.</text>
</comment>
<accession>A0A0J1GJP1</accession>
<organism evidence="2 3">
    <name type="scientific">Photobacterium aphoticum</name>
    <dbReference type="NCBI Taxonomy" id="754436"/>
    <lineage>
        <taxon>Bacteria</taxon>
        <taxon>Pseudomonadati</taxon>
        <taxon>Pseudomonadota</taxon>
        <taxon>Gammaproteobacteria</taxon>
        <taxon>Vibrionales</taxon>
        <taxon>Vibrionaceae</taxon>
        <taxon>Photobacterium</taxon>
    </lineage>
</organism>
<dbReference type="EMBL" id="LDOV01000029">
    <property type="protein sequence ID" value="KLU99693.1"/>
    <property type="molecule type" value="Genomic_DNA"/>
</dbReference>
<keyword evidence="3" id="KW-1185">Reference proteome</keyword>
<dbReference type="Proteomes" id="UP000036426">
    <property type="component" value="Unassembled WGS sequence"/>
</dbReference>
<keyword evidence="1" id="KW-0812">Transmembrane</keyword>
<name>A0A0J1GJP1_9GAMM</name>
<evidence type="ECO:0000313" key="3">
    <source>
        <dbReference type="Proteomes" id="UP000036426"/>
    </source>
</evidence>